<comment type="caution">
    <text evidence="1">The sequence shown here is derived from an EMBL/GenBank/DDBJ whole genome shotgun (WGS) entry which is preliminary data.</text>
</comment>
<dbReference type="OrthoDB" id="828241at2"/>
<dbReference type="EMBL" id="VORW01000001">
    <property type="protein sequence ID" value="TXE14740.1"/>
    <property type="molecule type" value="Genomic_DNA"/>
</dbReference>
<organism evidence="1 2">
    <name type="scientific">Algoriphagus aquimarinus</name>
    <dbReference type="NCBI Taxonomy" id="237018"/>
    <lineage>
        <taxon>Bacteria</taxon>
        <taxon>Pseudomonadati</taxon>
        <taxon>Bacteroidota</taxon>
        <taxon>Cytophagia</taxon>
        <taxon>Cytophagales</taxon>
        <taxon>Cyclobacteriaceae</taxon>
        <taxon>Algoriphagus</taxon>
    </lineage>
</organism>
<name>A0A5C7B0Q2_9BACT</name>
<sequence>MKNYLSDTSAMMVMAQESNHFFYEHLKSIEDKRNRNPEPEIKELLQSPEFESFLIGDLGRSFNSIAKLENRFSQAEIIQSQIKEFLEN</sequence>
<evidence type="ECO:0000313" key="2">
    <source>
        <dbReference type="Proteomes" id="UP000321935"/>
    </source>
</evidence>
<accession>A0A5C7B0Q2</accession>
<dbReference type="Proteomes" id="UP000321935">
    <property type="component" value="Unassembled WGS sequence"/>
</dbReference>
<protein>
    <submittedName>
        <fullName evidence="1">Uncharacterized protein</fullName>
    </submittedName>
</protein>
<evidence type="ECO:0000313" key="1">
    <source>
        <dbReference type="EMBL" id="TXE14740.1"/>
    </source>
</evidence>
<proteinExistence type="predicted"/>
<reference evidence="1 2" key="1">
    <citation type="submission" date="2019-08" db="EMBL/GenBank/DDBJ databases">
        <title>Genomes sequence of Algoriphagus aquimarinus ACAM450.</title>
        <authorList>
            <person name="Bowman J.P."/>
        </authorList>
    </citation>
    <scope>NUCLEOTIDE SEQUENCE [LARGE SCALE GENOMIC DNA]</scope>
    <source>
        <strain evidence="1 2">ACAM 450</strain>
    </source>
</reference>
<gene>
    <name evidence="1" type="ORF">ESV85_04015</name>
</gene>
<dbReference type="AlphaFoldDB" id="A0A5C7B0Q2"/>